<comment type="pathway">
    <text evidence="1">Protein modification; protein glycosylation.</text>
</comment>
<protein>
    <recommendedName>
        <fullName evidence="6">O-GlcNAc transferase C-terminal domain-containing protein</fullName>
    </recommendedName>
</protein>
<gene>
    <name evidence="7" type="ORF">CYMTET_14436</name>
</gene>
<dbReference type="Proteomes" id="UP001190700">
    <property type="component" value="Unassembled WGS sequence"/>
</dbReference>
<keyword evidence="4" id="KW-0802">TPR repeat</keyword>
<dbReference type="InterPro" id="IPR029489">
    <property type="entry name" value="OGT/SEC/SPY_C"/>
</dbReference>
<reference evidence="7 8" key="1">
    <citation type="journal article" date="2015" name="Genome Biol. Evol.">
        <title>Comparative Genomics of a Bacterivorous Green Alga Reveals Evolutionary Causalities and Consequences of Phago-Mixotrophic Mode of Nutrition.</title>
        <authorList>
            <person name="Burns J.A."/>
            <person name="Paasch A."/>
            <person name="Narechania A."/>
            <person name="Kim E."/>
        </authorList>
    </citation>
    <scope>NUCLEOTIDE SEQUENCE [LARGE SCALE GENOMIC DNA]</scope>
    <source>
        <strain evidence="7 8">PLY_AMNH</strain>
    </source>
</reference>
<evidence type="ECO:0000256" key="3">
    <source>
        <dbReference type="ARBA" id="ARBA00022737"/>
    </source>
</evidence>
<dbReference type="AlphaFoldDB" id="A0AAE0LA09"/>
<feature type="non-terminal residue" evidence="7">
    <location>
        <position position="1"/>
    </location>
</feature>
<evidence type="ECO:0000256" key="1">
    <source>
        <dbReference type="ARBA" id="ARBA00004922"/>
    </source>
</evidence>
<evidence type="ECO:0000256" key="2">
    <source>
        <dbReference type="ARBA" id="ARBA00022679"/>
    </source>
</evidence>
<proteinExistence type="predicted"/>
<dbReference type="GO" id="GO:0016740">
    <property type="term" value="F:transferase activity"/>
    <property type="evidence" value="ECO:0007669"/>
    <property type="project" value="UniProtKB-KW"/>
</dbReference>
<dbReference type="PANTHER" id="PTHR44998">
    <property type="match status" value="1"/>
</dbReference>
<accession>A0AAE0LA09</accession>
<name>A0AAE0LA09_9CHLO</name>
<sequence length="193" mass="21061">LRVAYLSSDLRDHPVGKLTASLFKLHDRGQFHVLCFQAGLGEDSALQREIKQNCDSFQILPDEMTDVEVASAIHKARPHIIVELNALTRGGRHGALAMRPAPLQISFLGSSGPTGMGHIDYIVADRVVAPPHLQEQHYIEPLIRLPNSFLAASTPQPHPGVYPHAASTPQPHPGVYPHAQPGTLSRTPAYTRT</sequence>
<comment type="caution">
    <text evidence="7">The sequence shown here is derived from an EMBL/GenBank/DDBJ whole genome shotgun (WGS) entry which is preliminary data.</text>
</comment>
<evidence type="ECO:0000259" key="6">
    <source>
        <dbReference type="Pfam" id="PF13844"/>
    </source>
</evidence>
<dbReference type="Gene3D" id="3.40.50.11380">
    <property type="match status" value="1"/>
</dbReference>
<evidence type="ECO:0000313" key="7">
    <source>
        <dbReference type="EMBL" id="KAK3277563.1"/>
    </source>
</evidence>
<dbReference type="PANTHER" id="PTHR44998:SF1">
    <property type="entry name" value="UDP-N-ACETYLGLUCOSAMINE--PEPTIDE N-ACETYLGLUCOSAMINYLTRANSFERASE 110 KDA SUBUNIT"/>
    <property type="match status" value="1"/>
</dbReference>
<feature type="domain" description="O-GlcNAc transferase C-terminal" evidence="6">
    <location>
        <begin position="1"/>
        <end position="151"/>
    </location>
</feature>
<evidence type="ECO:0000313" key="8">
    <source>
        <dbReference type="Proteomes" id="UP001190700"/>
    </source>
</evidence>
<keyword evidence="3" id="KW-0677">Repeat</keyword>
<keyword evidence="2" id="KW-0808">Transferase</keyword>
<organism evidence="7 8">
    <name type="scientific">Cymbomonas tetramitiformis</name>
    <dbReference type="NCBI Taxonomy" id="36881"/>
    <lineage>
        <taxon>Eukaryota</taxon>
        <taxon>Viridiplantae</taxon>
        <taxon>Chlorophyta</taxon>
        <taxon>Pyramimonadophyceae</taxon>
        <taxon>Pyramimonadales</taxon>
        <taxon>Pyramimonadaceae</taxon>
        <taxon>Cymbomonas</taxon>
    </lineage>
</organism>
<dbReference type="Pfam" id="PF13844">
    <property type="entry name" value="Glyco_transf_41"/>
    <property type="match status" value="1"/>
</dbReference>
<evidence type="ECO:0000256" key="4">
    <source>
        <dbReference type="ARBA" id="ARBA00022803"/>
    </source>
</evidence>
<keyword evidence="8" id="KW-1185">Reference proteome</keyword>
<dbReference type="EMBL" id="LGRX02006048">
    <property type="protein sequence ID" value="KAK3277563.1"/>
    <property type="molecule type" value="Genomic_DNA"/>
</dbReference>
<feature type="compositionally biased region" description="Polar residues" evidence="5">
    <location>
        <begin position="182"/>
        <end position="193"/>
    </location>
</feature>
<feature type="region of interest" description="Disordered" evidence="5">
    <location>
        <begin position="165"/>
        <end position="193"/>
    </location>
</feature>
<evidence type="ECO:0000256" key="5">
    <source>
        <dbReference type="SAM" id="MobiDB-lite"/>
    </source>
</evidence>